<sequence length="178" mass="19625">MVLRLQRCIRESQENTASLLLLTYDDPKHDLTVAAGASKYGTGALILYDGTKKAISHTTSSEDVVIAQAVQDAEADFCASSSAMHVNFKKTAEEIAGDVVPKIKTMIRHVHNNSWPCKPSSNVGRYLALRPSPAIQEDCLFFDSRVVVATVLRRRVLKFLNEGNPGTTRTKMLARFCV</sequence>
<dbReference type="PANTHER" id="PTHR37984:SF5">
    <property type="entry name" value="PROTEIN NYNRIN-LIKE"/>
    <property type="match status" value="1"/>
</dbReference>
<gene>
    <name evidence="1" type="ORF">OESDEN_01233</name>
</gene>
<dbReference type="Proteomes" id="UP000053660">
    <property type="component" value="Unassembled WGS sequence"/>
</dbReference>
<proteinExistence type="predicted"/>
<dbReference type="PANTHER" id="PTHR37984">
    <property type="entry name" value="PROTEIN CBG26694"/>
    <property type="match status" value="1"/>
</dbReference>
<reference evidence="1 2" key="1">
    <citation type="submission" date="2014-03" db="EMBL/GenBank/DDBJ databases">
        <title>Draft genome of the hookworm Oesophagostomum dentatum.</title>
        <authorList>
            <person name="Mitreva M."/>
        </authorList>
    </citation>
    <scope>NUCLEOTIDE SEQUENCE [LARGE SCALE GENOMIC DNA]</scope>
    <source>
        <strain evidence="1 2">OD-Hann</strain>
    </source>
</reference>
<evidence type="ECO:0000313" key="1">
    <source>
        <dbReference type="EMBL" id="KHJ98768.1"/>
    </source>
</evidence>
<organism evidence="1 2">
    <name type="scientific">Oesophagostomum dentatum</name>
    <name type="common">Nodular worm</name>
    <dbReference type="NCBI Taxonomy" id="61180"/>
    <lineage>
        <taxon>Eukaryota</taxon>
        <taxon>Metazoa</taxon>
        <taxon>Ecdysozoa</taxon>
        <taxon>Nematoda</taxon>
        <taxon>Chromadorea</taxon>
        <taxon>Rhabditida</taxon>
        <taxon>Rhabditina</taxon>
        <taxon>Rhabditomorpha</taxon>
        <taxon>Strongyloidea</taxon>
        <taxon>Strongylidae</taxon>
        <taxon>Oesophagostomum</taxon>
    </lineage>
</organism>
<name>A0A0B1TMJ8_OESDE</name>
<dbReference type="InterPro" id="IPR050951">
    <property type="entry name" value="Retrovirus_Pol_polyprotein"/>
</dbReference>
<keyword evidence="2" id="KW-1185">Reference proteome</keyword>
<dbReference type="EMBL" id="KN549276">
    <property type="protein sequence ID" value="KHJ98768.1"/>
    <property type="molecule type" value="Genomic_DNA"/>
</dbReference>
<evidence type="ECO:0000313" key="2">
    <source>
        <dbReference type="Proteomes" id="UP000053660"/>
    </source>
</evidence>
<protein>
    <submittedName>
        <fullName evidence="1">Uncharacterized protein</fullName>
    </submittedName>
</protein>
<dbReference type="AlphaFoldDB" id="A0A0B1TMJ8"/>
<accession>A0A0B1TMJ8</accession>